<reference evidence="1" key="2">
    <citation type="submission" date="2023-03" db="EMBL/GenBank/DDBJ databases">
        <authorList>
            <person name="Inwood S.N."/>
            <person name="Skelly J.G."/>
            <person name="Guhlin J."/>
            <person name="Harrop T.W.R."/>
            <person name="Goldson S.G."/>
            <person name="Dearden P.K."/>
        </authorList>
    </citation>
    <scope>NUCLEOTIDE SEQUENCE</scope>
    <source>
        <strain evidence="1">Lincoln</strain>
        <tissue evidence="1">Whole body</tissue>
    </source>
</reference>
<dbReference type="AlphaFoldDB" id="A0AA39F0J2"/>
<dbReference type="EMBL" id="JAQQBR010001836">
    <property type="protein sequence ID" value="KAK0159871.1"/>
    <property type="molecule type" value="Genomic_DNA"/>
</dbReference>
<evidence type="ECO:0000313" key="2">
    <source>
        <dbReference type="Proteomes" id="UP001168972"/>
    </source>
</evidence>
<comment type="caution">
    <text evidence="1">The sequence shown here is derived from an EMBL/GenBank/DDBJ whole genome shotgun (WGS) entry which is preliminary data.</text>
</comment>
<keyword evidence="2" id="KW-1185">Reference proteome</keyword>
<organism evidence="1 2">
    <name type="scientific">Microctonus hyperodae</name>
    <name type="common">Parasitoid wasp</name>
    <dbReference type="NCBI Taxonomy" id="165561"/>
    <lineage>
        <taxon>Eukaryota</taxon>
        <taxon>Metazoa</taxon>
        <taxon>Ecdysozoa</taxon>
        <taxon>Arthropoda</taxon>
        <taxon>Hexapoda</taxon>
        <taxon>Insecta</taxon>
        <taxon>Pterygota</taxon>
        <taxon>Neoptera</taxon>
        <taxon>Endopterygota</taxon>
        <taxon>Hymenoptera</taxon>
        <taxon>Apocrita</taxon>
        <taxon>Ichneumonoidea</taxon>
        <taxon>Braconidae</taxon>
        <taxon>Euphorinae</taxon>
        <taxon>Microctonus</taxon>
    </lineage>
</organism>
<proteinExistence type="predicted"/>
<accession>A0AA39F0J2</accession>
<evidence type="ECO:0000313" key="1">
    <source>
        <dbReference type="EMBL" id="KAK0159871.1"/>
    </source>
</evidence>
<reference evidence="1" key="1">
    <citation type="journal article" date="2023" name="bioRxiv">
        <title>Scaffold-level genome assemblies of two parasitoid biocontrol wasps reveal the parthenogenesis mechanism and an associated novel virus.</title>
        <authorList>
            <person name="Inwood S."/>
            <person name="Skelly J."/>
            <person name="Guhlin J."/>
            <person name="Harrop T."/>
            <person name="Goldson S."/>
            <person name="Dearden P."/>
        </authorList>
    </citation>
    <scope>NUCLEOTIDE SEQUENCE</scope>
    <source>
        <strain evidence="1">Lincoln</strain>
        <tissue evidence="1">Whole body</tissue>
    </source>
</reference>
<dbReference type="Proteomes" id="UP001168972">
    <property type="component" value="Unassembled WGS sequence"/>
</dbReference>
<gene>
    <name evidence="1" type="ORF">PV327_010937</name>
</gene>
<sequence length="288" mass="33532">MLTPDEQCQCYGYKSAKKSSNDYCTSHLKCKISLWKTSETVISMDGTPCDEKKVCWNKKCKHIQFGFEFTGRYFKKKIFWRASSQSCIASIVPSENKRDGSENKREESKRDVIPSTHLDLELTERSLANENLPVWITSGVVDEDDLLNKDNDDLQRNYEIFKLLVMKHLGKFSTYHQPETSSAAVYFHKRREFDEMIDVRITIQGLSVKSINSDGSIRSWLGHNGFHENKKLYLHTSKDLTIEPRSRFGVNEVYKHLRTYKDQIFDGYPEILVVVDWGIAELWVSEMM</sequence>
<protein>
    <submittedName>
        <fullName evidence="1">Uncharacterized protein</fullName>
    </submittedName>
</protein>
<name>A0AA39F0J2_MICHY</name>